<evidence type="ECO:0000256" key="6">
    <source>
        <dbReference type="RuleBase" id="RU003512"/>
    </source>
</evidence>
<keyword evidence="5" id="KW-0862">Zinc</keyword>
<dbReference type="Pfam" id="PF01297">
    <property type="entry name" value="ZnuA"/>
    <property type="match status" value="1"/>
</dbReference>
<evidence type="ECO:0000313" key="7">
    <source>
        <dbReference type="EMBL" id="GAA6131686.1"/>
    </source>
</evidence>
<evidence type="ECO:0000256" key="1">
    <source>
        <dbReference type="ARBA" id="ARBA00011028"/>
    </source>
</evidence>
<organism evidence="7 8">
    <name type="scientific">Halopseudomonas sabulinigri</name>
    <dbReference type="NCBI Taxonomy" id="472181"/>
    <lineage>
        <taxon>Bacteria</taxon>
        <taxon>Pseudomonadati</taxon>
        <taxon>Pseudomonadota</taxon>
        <taxon>Gammaproteobacteria</taxon>
        <taxon>Pseudomonadales</taxon>
        <taxon>Pseudomonadaceae</taxon>
        <taxon>Halopseudomonas</taxon>
    </lineage>
</organism>
<dbReference type="PRINTS" id="PR00691">
    <property type="entry name" value="ADHESINB"/>
</dbReference>
<proteinExistence type="inferred from homology"/>
<evidence type="ECO:0000256" key="2">
    <source>
        <dbReference type="ARBA" id="ARBA00015915"/>
    </source>
</evidence>
<dbReference type="SUPFAM" id="SSF53807">
    <property type="entry name" value="Helical backbone' metal receptor"/>
    <property type="match status" value="1"/>
</dbReference>
<comment type="caution">
    <text evidence="7">The sequence shown here is derived from an EMBL/GenBank/DDBJ whole genome shotgun (WGS) entry which is preliminary data.</text>
</comment>
<gene>
    <name evidence="7" type="ORF">NBRC116187_20460</name>
</gene>
<evidence type="ECO:0000256" key="5">
    <source>
        <dbReference type="ARBA" id="ARBA00022906"/>
    </source>
</evidence>
<protein>
    <recommendedName>
        <fullName evidence="2">High-affinity zinc uptake system protein ZnuA</fullName>
    </recommendedName>
</protein>
<dbReference type="CDD" id="cd01017">
    <property type="entry name" value="AdcA"/>
    <property type="match status" value="1"/>
</dbReference>
<evidence type="ECO:0000256" key="4">
    <source>
        <dbReference type="ARBA" id="ARBA00022729"/>
    </source>
</evidence>
<keyword evidence="3 6" id="KW-0813">Transport</keyword>
<keyword evidence="8" id="KW-1185">Reference proteome</keyword>
<dbReference type="InterPro" id="IPR006129">
    <property type="entry name" value="AdhesinB"/>
</dbReference>
<dbReference type="Proteomes" id="UP001486808">
    <property type="component" value="Unassembled WGS sequence"/>
</dbReference>
<keyword evidence="5" id="KW-0864">Zinc transport</keyword>
<dbReference type="InterPro" id="IPR006128">
    <property type="entry name" value="Lipoprotein_PsaA-like"/>
</dbReference>
<dbReference type="PANTHER" id="PTHR42953:SF3">
    <property type="entry name" value="HIGH-AFFINITY ZINC UPTAKE SYSTEM PROTEIN ZNUA"/>
    <property type="match status" value="1"/>
</dbReference>
<name>A0ABP9ZQE4_9GAMM</name>
<dbReference type="PRINTS" id="PR00690">
    <property type="entry name" value="ADHESNFAMILY"/>
</dbReference>
<sequence>MTPALRATAIIERGLRRAFTFLPETYFWMTMTRKAATPRRTFLRLALLSLIALFTCQTTYADSAKPLRIGITLHPYYSYVSNIVGDKAEVVPLIPAGFNPHAYEPHSEDIKRIGTLDVIVLNGIGHDDFADRMIAASEKPDIPTIEANENVPLLAATGNAARGAGKVVNPHTFLSISASIAQVNNIARELGKLDPDNASTYIRNARSYGRTLRKMRADALAKLSDAPNAELRVATIHGAYDYLLREFGLEVTAVVEPAHGIEPSPSQLKKTIDQLKELDVQVIFSEIDFPSAYVDTIQRESGVKLYALTHISYGEYSPELYQQGMQQNLDTVVRAIQESAQ</sequence>
<comment type="similarity">
    <text evidence="1 6">Belongs to the bacterial solute-binding protein 9 family.</text>
</comment>
<dbReference type="InterPro" id="IPR006127">
    <property type="entry name" value="ZnuA-like"/>
</dbReference>
<reference evidence="7 8" key="1">
    <citation type="submission" date="2024-04" db="EMBL/GenBank/DDBJ databases">
        <title>Draft genome sequence of Halopseudomonas sabulinigri NBRC 116187.</title>
        <authorList>
            <person name="Miyakawa T."/>
            <person name="Kusuya Y."/>
            <person name="Miura T."/>
        </authorList>
    </citation>
    <scope>NUCLEOTIDE SEQUENCE [LARGE SCALE GENOMIC DNA]</scope>
    <source>
        <strain evidence="7 8">4NH20-0042</strain>
    </source>
</reference>
<dbReference type="EMBL" id="BAABWD010000002">
    <property type="protein sequence ID" value="GAA6131686.1"/>
    <property type="molecule type" value="Genomic_DNA"/>
</dbReference>
<accession>A0ABP9ZQE4</accession>
<dbReference type="InterPro" id="IPR050492">
    <property type="entry name" value="Bact_metal-bind_prot9"/>
</dbReference>
<keyword evidence="4" id="KW-0732">Signal</keyword>
<dbReference type="PANTHER" id="PTHR42953">
    <property type="entry name" value="HIGH-AFFINITY ZINC UPTAKE SYSTEM PROTEIN ZNUA-RELATED"/>
    <property type="match status" value="1"/>
</dbReference>
<evidence type="ECO:0000256" key="3">
    <source>
        <dbReference type="ARBA" id="ARBA00022448"/>
    </source>
</evidence>
<keyword evidence="5" id="KW-0406">Ion transport</keyword>
<evidence type="ECO:0000313" key="8">
    <source>
        <dbReference type="Proteomes" id="UP001486808"/>
    </source>
</evidence>
<dbReference type="Gene3D" id="3.40.50.1980">
    <property type="entry name" value="Nitrogenase molybdenum iron protein domain"/>
    <property type="match status" value="2"/>
</dbReference>